<name>A0AAW1WYN9_RUBAR</name>
<reference evidence="2 3" key="1">
    <citation type="journal article" date="2023" name="G3 (Bethesda)">
        <title>A chromosome-length genome assembly and annotation of blackberry (Rubus argutus, cv. 'Hillquist').</title>
        <authorList>
            <person name="Bruna T."/>
            <person name="Aryal R."/>
            <person name="Dudchenko O."/>
            <person name="Sargent D.J."/>
            <person name="Mead D."/>
            <person name="Buti M."/>
            <person name="Cavallini A."/>
            <person name="Hytonen T."/>
            <person name="Andres J."/>
            <person name="Pham M."/>
            <person name="Weisz D."/>
            <person name="Mascagni F."/>
            <person name="Usai G."/>
            <person name="Natali L."/>
            <person name="Bassil N."/>
            <person name="Fernandez G.E."/>
            <person name="Lomsadze A."/>
            <person name="Armour M."/>
            <person name="Olukolu B."/>
            <person name="Poorten T."/>
            <person name="Britton C."/>
            <person name="Davik J."/>
            <person name="Ashrafi H."/>
            <person name="Aiden E.L."/>
            <person name="Borodovsky M."/>
            <person name="Worthington M."/>
        </authorList>
    </citation>
    <scope>NUCLEOTIDE SEQUENCE [LARGE SCALE GENOMIC DNA]</scope>
    <source>
        <strain evidence="2">PI 553951</strain>
    </source>
</reference>
<dbReference type="EMBL" id="JBEDUW010000005">
    <property type="protein sequence ID" value="KAK9929106.1"/>
    <property type="molecule type" value="Genomic_DNA"/>
</dbReference>
<evidence type="ECO:0000313" key="3">
    <source>
        <dbReference type="Proteomes" id="UP001457282"/>
    </source>
</evidence>
<accession>A0AAW1WYN9</accession>
<keyword evidence="3" id="KW-1185">Reference proteome</keyword>
<organism evidence="2 3">
    <name type="scientific">Rubus argutus</name>
    <name type="common">Southern blackberry</name>
    <dbReference type="NCBI Taxonomy" id="59490"/>
    <lineage>
        <taxon>Eukaryota</taxon>
        <taxon>Viridiplantae</taxon>
        <taxon>Streptophyta</taxon>
        <taxon>Embryophyta</taxon>
        <taxon>Tracheophyta</taxon>
        <taxon>Spermatophyta</taxon>
        <taxon>Magnoliopsida</taxon>
        <taxon>eudicotyledons</taxon>
        <taxon>Gunneridae</taxon>
        <taxon>Pentapetalae</taxon>
        <taxon>rosids</taxon>
        <taxon>fabids</taxon>
        <taxon>Rosales</taxon>
        <taxon>Rosaceae</taxon>
        <taxon>Rosoideae</taxon>
        <taxon>Rosoideae incertae sedis</taxon>
        <taxon>Rubus</taxon>
    </lineage>
</organism>
<proteinExistence type="predicted"/>
<dbReference type="Proteomes" id="UP001457282">
    <property type="component" value="Unassembled WGS sequence"/>
</dbReference>
<dbReference type="AlphaFoldDB" id="A0AAW1WYN9"/>
<sequence>MTSSILTSESEKPSSSEVSKPKKTFKYIRKDQREPGQRAITVRDTMEALITSYAQPLRKIDQSIPRRDIVISTTFQDNKGRKKRIVSFRDACLPSTSCDALKIKPKRVKTNSKVNALKVKVQQVNGMLKVKVPNSPESELFTNLEKVMSPTRELEGGLWVQRCGLRDFGITGWARPGHGCGLGSTGTALVIGFNCRFGGLRLIGRGELESLPWVVKWTVEVMERWSWVGHGQ</sequence>
<comment type="caution">
    <text evidence="2">The sequence shown here is derived from an EMBL/GenBank/DDBJ whole genome shotgun (WGS) entry which is preliminary data.</text>
</comment>
<evidence type="ECO:0000256" key="1">
    <source>
        <dbReference type="SAM" id="MobiDB-lite"/>
    </source>
</evidence>
<evidence type="ECO:0000313" key="2">
    <source>
        <dbReference type="EMBL" id="KAK9929106.1"/>
    </source>
</evidence>
<gene>
    <name evidence="2" type="ORF">M0R45_026214</name>
</gene>
<protein>
    <submittedName>
        <fullName evidence="2">Uncharacterized protein</fullName>
    </submittedName>
</protein>
<feature type="region of interest" description="Disordered" evidence="1">
    <location>
        <begin position="1"/>
        <end position="27"/>
    </location>
</feature>